<evidence type="ECO:0000313" key="2">
    <source>
        <dbReference type="Proteomes" id="UP000183940"/>
    </source>
</evidence>
<organism evidence="1 2">
    <name type="scientific">Roseofilum reptotaenium AO1-A</name>
    <dbReference type="NCBI Taxonomy" id="1925591"/>
    <lineage>
        <taxon>Bacteria</taxon>
        <taxon>Bacillati</taxon>
        <taxon>Cyanobacteriota</taxon>
        <taxon>Cyanophyceae</taxon>
        <taxon>Desertifilales</taxon>
        <taxon>Desertifilaceae</taxon>
        <taxon>Roseofilum</taxon>
    </lineage>
</organism>
<comment type="caution">
    <text evidence="1">The sequence shown here is derived from an EMBL/GenBank/DDBJ whole genome shotgun (WGS) entry which is preliminary data.</text>
</comment>
<protein>
    <submittedName>
        <fullName evidence="1">Uncharacterized protein</fullName>
    </submittedName>
</protein>
<dbReference type="STRING" id="1925591.BI308_03545"/>
<dbReference type="Proteomes" id="UP000183940">
    <property type="component" value="Unassembled WGS sequence"/>
</dbReference>
<accession>A0A1L9QWR9</accession>
<dbReference type="EMBL" id="MLAW01000003">
    <property type="protein sequence ID" value="OJJ27130.1"/>
    <property type="molecule type" value="Genomic_DNA"/>
</dbReference>
<proteinExistence type="predicted"/>
<sequence length="61" mass="6804">MIQFLYSLIIPRSVRNWKLLRLGKSALVEEGVGNQQSGIVNNKGILHSLAQSILSIPEIFI</sequence>
<name>A0A1L9QWR9_9CYAN</name>
<dbReference type="AlphaFoldDB" id="A0A1L9QWR9"/>
<keyword evidence="2" id="KW-1185">Reference proteome</keyword>
<gene>
    <name evidence="1" type="ORF">BI308_03545</name>
</gene>
<evidence type="ECO:0000313" key="1">
    <source>
        <dbReference type="EMBL" id="OJJ27130.1"/>
    </source>
</evidence>
<reference evidence="1" key="1">
    <citation type="submission" date="2016-10" db="EMBL/GenBank/DDBJ databases">
        <title>CRISPR-Cas defence system in Roseofilum reptotaenium: evidence of a bacteriophage-cyanobacterium arms race in the coral black band disease.</title>
        <authorList>
            <person name="Buerger P."/>
            <person name="Wood-Charlson E.M."/>
            <person name="Weynberg K.D."/>
            <person name="Willis B."/>
            <person name="Van Oppen M.J."/>
        </authorList>
    </citation>
    <scope>NUCLEOTIDE SEQUENCE [LARGE SCALE GENOMIC DNA]</scope>
    <source>
        <strain evidence="1">AO1-A</strain>
    </source>
</reference>